<keyword evidence="3" id="KW-1185">Reference proteome</keyword>
<feature type="compositionally biased region" description="Polar residues" evidence="1">
    <location>
        <begin position="1"/>
        <end position="13"/>
    </location>
</feature>
<gene>
    <name evidence="2" type="ordered locus">Hprae_1321</name>
</gene>
<reference evidence="3" key="1">
    <citation type="submission" date="2010-10" db="EMBL/GenBank/DDBJ databases">
        <title>The complete genome of Halanaerobium praevalens DSM 2228.</title>
        <authorList>
            <consortium name="US DOE Joint Genome Institute (JGI-PGF)"/>
            <person name="Lucas S."/>
            <person name="Copeland A."/>
            <person name="Lapidus A."/>
            <person name="Glavina del Rio T."/>
            <person name="Dalin E."/>
            <person name="Tice H."/>
            <person name="Bruce D."/>
            <person name="Goodwin L."/>
            <person name="Pitluck S."/>
            <person name="Kyrpides N."/>
            <person name="Mavromatis K."/>
            <person name="Ivanova N."/>
            <person name="Ovchinnikova G."/>
            <person name="Chertkov O."/>
            <person name="Detter J.C."/>
            <person name="Han C."/>
            <person name="Larimer F."/>
            <person name="Land M."/>
            <person name="Hauser L."/>
            <person name="Markowitz V."/>
            <person name="Cheng J.-F."/>
            <person name="Hugenholtz P."/>
            <person name="Woyke T."/>
            <person name="Wu D."/>
            <person name="Tindall B."/>
            <person name="Pomrenke H.G."/>
            <person name="Brambilla E."/>
            <person name="Klenk H.-P."/>
            <person name="Eisen J.A."/>
        </authorList>
    </citation>
    <scope>NUCLEOTIDE SEQUENCE [LARGE SCALE GENOMIC DNA]</scope>
    <source>
        <strain evidence="3">ATCC 33744 / DSM 2228 / GSL</strain>
    </source>
</reference>
<evidence type="ECO:0000256" key="1">
    <source>
        <dbReference type="SAM" id="MobiDB-lite"/>
    </source>
</evidence>
<dbReference type="STRING" id="572479.Hprae_1321"/>
<dbReference type="Pfam" id="PF12118">
    <property type="entry name" value="SprA-related"/>
    <property type="match status" value="1"/>
</dbReference>
<name>E3DMW5_HALPG</name>
<feature type="compositionally biased region" description="Polar residues" evidence="1">
    <location>
        <begin position="224"/>
        <end position="244"/>
    </location>
</feature>
<feature type="region of interest" description="Disordered" evidence="1">
    <location>
        <begin position="137"/>
        <end position="244"/>
    </location>
</feature>
<dbReference type="OrthoDB" id="292377at2"/>
<evidence type="ECO:0000313" key="2">
    <source>
        <dbReference type="EMBL" id="ADO77454.1"/>
    </source>
</evidence>
<evidence type="ECO:0008006" key="4">
    <source>
        <dbReference type="Google" id="ProtNLM"/>
    </source>
</evidence>
<organism evidence="2 3">
    <name type="scientific">Halanaerobium praevalens (strain ATCC 33744 / DSM 2228 / GSL)</name>
    <dbReference type="NCBI Taxonomy" id="572479"/>
    <lineage>
        <taxon>Bacteria</taxon>
        <taxon>Bacillati</taxon>
        <taxon>Bacillota</taxon>
        <taxon>Clostridia</taxon>
        <taxon>Halanaerobiales</taxon>
        <taxon>Halanaerobiaceae</taxon>
        <taxon>Halanaerobium</taxon>
    </lineage>
</organism>
<feature type="compositionally biased region" description="Polar residues" evidence="1">
    <location>
        <begin position="182"/>
        <end position="196"/>
    </location>
</feature>
<feature type="compositionally biased region" description="Polar residues" evidence="1">
    <location>
        <begin position="52"/>
        <end position="61"/>
    </location>
</feature>
<feature type="region of interest" description="Disordered" evidence="1">
    <location>
        <begin position="1"/>
        <end position="116"/>
    </location>
</feature>
<reference evidence="2 3" key="2">
    <citation type="journal article" date="2011" name="Stand. Genomic Sci.">
        <title>Complete genome sequence of the extremely halophilic Halanaerobium praevalens type strain (GSL).</title>
        <authorList>
            <person name="Ivanova N."/>
            <person name="Sikorski J."/>
            <person name="Chertkov O."/>
            <person name="Nolan M."/>
            <person name="Lucas S."/>
            <person name="Hammon N."/>
            <person name="Deshpande S."/>
            <person name="Cheng J.F."/>
            <person name="Tapia R."/>
            <person name="Han C."/>
            <person name="Goodwin L."/>
            <person name="Pitluck S."/>
            <person name="Huntemann M."/>
            <person name="Liolios K."/>
            <person name="Pagani I."/>
            <person name="Mavromatis K."/>
            <person name="Ovchinikova G."/>
            <person name="Pati A."/>
            <person name="Chen A."/>
            <person name="Palaniappan K."/>
            <person name="Land M."/>
            <person name="Hauser L."/>
            <person name="Brambilla E.M."/>
            <person name="Kannan K.P."/>
            <person name="Rohde M."/>
            <person name="Tindall B.J."/>
            <person name="Goker M."/>
            <person name="Detter J.C."/>
            <person name="Woyke T."/>
            <person name="Bristow J."/>
            <person name="Eisen J.A."/>
            <person name="Markowitz V."/>
            <person name="Hugenholtz P."/>
            <person name="Kyrpides N.C."/>
            <person name="Klenk H.P."/>
            <person name="Lapidus A."/>
        </authorList>
    </citation>
    <scope>NUCLEOTIDE SEQUENCE [LARGE SCALE GENOMIC DNA]</scope>
    <source>
        <strain evidence="3">ATCC 33744 / DSM 2228 / GSL</strain>
    </source>
</reference>
<dbReference type="KEGG" id="hpk:Hprae_1321"/>
<protein>
    <recommendedName>
        <fullName evidence="4">SrpA-related protein</fullName>
    </recommendedName>
</protein>
<feature type="compositionally biased region" description="Basic and acidic residues" evidence="1">
    <location>
        <begin position="203"/>
        <end position="218"/>
    </location>
</feature>
<evidence type="ECO:0000313" key="3">
    <source>
        <dbReference type="Proteomes" id="UP000006866"/>
    </source>
</evidence>
<dbReference type="Proteomes" id="UP000006866">
    <property type="component" value="Chromosome"/>
</dbReference>
<dbReference type="eggNOG" id="COG3064">
    <property type="taxonomic scope" value="Bacteria"/>
</dbReference>
<dbReference type="PATRIC" id="fig|572479.3.peg.1336"/>
<feature type="compositionally biased region" description="Basic and acidic residues" evidence="1">
    <location>
        <begin position="65"/>
        <end position="104"/>
    </location>
</feature>
<dbReference type="AlphaFoldDB" id="E3DMW5"/>
<dbReference type="EMBL" id="CP002175">
    <property type="protein sequence ID" value="ADO77454.1"/>
    <property type="molecule type" value="Genomic_DNA"/>
</dbReference>
<proteinExistence type="predicted"/>
<dbReference type="RefSeq" id="WP_014553481.1">
    <property type="nucleotide sequence ID" value="NC_017455.1"/>
</dbReference>
<feature type="compositionally biased region" description="Basic and acidic residues" evidence="1">
    <location>
        <begin position="144"/>
        <end position="156"/>
    </location>
</feature>
<feature type="compositionally biased region" description="Low complexity" evidence="1">
    <location>
        <begin position="20"/>
        <end position="32"/>
    </location>
</feature>
<sequence length="244" mass="27169">MMSLASASLNSQPIPGWAIKSKTNNNNSNSTSKDIDLGLNNSENKKNQNNSFDNAINNPNSLAEGKNENKEDENSAKAEFSESEQREIEKLKRRDREVRAHEMAHQSAGGQYAGTASYSYTTGPDNRRYAVGGSVDIETSPAKTPEETVKKADQIKRAATAPANPSSADLQIAAKATRMKMQAQSKVNQKTMSQPESENEDTFENKTEEKNNNNKFENKYLINKRNNSYQKSNIELKTQNRWAA</sequence>
<dbReference type="InterPro" id="IPR021973">
    <property type="entry name" value="SprA-related"/>
</dbReference>
<dbReference type="HOGENOM" id="CLU_1136817_0_0_9"/>
<accession>E3DMW5</accession>